<sequence>MGSLCLVLVVLQLSWTLSSSVPPPSSHVCLPHERDALLHSKTTISVDCDLNSGSYNKDPYPRIDIESWNKSTDCCSWEGVKCDNVAGHVIGIDLSHSCLVGSLFANNSLFQLHNLQWLDLSSNNLRGSLLENTSSLFHFHGLRRLNLAGNSFNGTISSKLFSQLVSLTHLNLSFNGIFDDVESYLRFDGEGFDMLARNLTKLRNLVLDTVDMSDVELTSFLNLSSSLEHLSLEACELHGEFPSQVFQLPNLKVLGLNGNFNLTGYLPKTNWSSSLELLDLSSCDFRGSIPTLFGNLTQIIAVDLSGNSLEGQIPDVFGSLRKLTSLSFPYCNLSGPLPRSIFNLTKITHLDLRSNHLEGPFPNHVNELQFLEDLLLNNNSISGGVPSWLFTLPSLLQLDLGYNKLIGPIDQIQKPGFVQHVDLSYNDIGGPIPYSIFYLVNLTELDLSSNNLSGPIPYSIFYLVNLTELDLSSNNLSGPIPYSIFDLVNLRELDLSSNNLSGVIKSDMLSKLMSLEVLDVSSNRLLSLSTRSNDVNYSFPQLTTVSFSDCSVRQFPSFFQTSNLQYLYLSNNMISGGISKWEAEGWERLLFLDLSHNFLTALEQFPGNNLRMLNLQSNLLQGPILSTCLNSQIPILKELEVFIISENNLTGNIPSICNLSSLDVLDLSKNSLSGTIPDCLGNFSHLTFLDLQMNNFFGKIPDSFVNNSELSHLLLNDNQLEGLVPSSLANSISLEVLNLGNNKLTDRFPCWLVSLPSLQVIILRFNRFYGPLPHSVASSNFSALRIIDLSENDFTGTLPMKLFQNLRAMKDKPKEWLYSIAFKFRGSRFGSDIYEIPVNVTTKRLEMELTKTVAIFVSMDLSNNQFCGKIPKDVGQLISLQMLNFSHNNITGPIPASFGNLVALESLDLSSNKLDGRIPSEMTSLTFLEVLNLSNNNLVGPIPHGNQFGTFDNDSYSGNLGLCGLPLSKQCVNHGGAEPPSPLVVEHKGSEIPFFWQVILMGYGSGVVVGLSLGYIVFTTGRPWWFVTKVERDWQYNFTRWIRRNRARRN</sequence>
<dbReference type="InterPro" id="IPR013210">
    <property type="entry name" value="LRR_N_plant-typ"/>
</dbReference>
<dbReference type="SMART" id="SM00365">
    <property type="entry name" value="LRR_SD22"/>
    <property type="match status" value="10"/>
</dbReference>
<dbReference type="InterPro" id="IPR003591">
    <property type="entry name" value="Leu-rich_rpt_typical-subtyp"/>
</dbReference>
<protein>
    <submittedName>
        <fullName evidence="11 12">Receptor-like protein 9DC3</fullName>
    </submittedName>
</protein>
<keyword evidence="8" id="KW-0732">Signal</keyword>
<dbReference type="SUPFAM" id="SSF52047">
    <property type="entry name" value="RNI-like"/>
    <property type="match status" value="1"/>
</dbReference>
<proteinExistence type="predicted"/>
<keyword evidence="2" id="KW-0433">Leucine-rich repeat</keyword>
<dbReference type="GeneID" id="121220185"/>
<dbReference type="Proteomes" id="UP000818029">
    <property type="component" value="Chromosome D08"/>
</dbReference>
<organism evidence="10 12">
    <name type="scientific">Gossypium hirsutum</name>
    <name type="common">Upland cotton</name>
    <name type="synonym">Gossypium mexicanum</name>
    <dbReference type="NCBI Taxonomy" id="3635"/>
    <lineage>
        <taxon>Eukaryota</taxon>
        <taxon>Viridiplantae</taxon>
        <taxon>Streptophyta</taxon>
        <taxon>Embryophyta</taxon>
        <taxon>Tracheophyta</taxon>
        <taxon>Spermatophyta</taxon>
        <taxon>Magnoliopsida</taxon>
        <taxon>eudicotyledons</taxon>
        <taxon>Gunneridae</taxon>
        <taxon>Pentapetalae</taxon>
        <taxon>rosids</taxon>
        <taxon>malvids</taxon>
        <taxon>Malvales</taxon>
        <taxon>Malvaceae</taxon>
        <taxon>Malvoideae</taxon>
        <taxon>Gossypium</taxon>
    </lineage>
</organism>
<keyword evidence="6 7" id="KW-0472">Membrane</keyword>
<evidence type="ECO:0000256" key="7">
    <source>
        <dbReference type="SAM" id="Phobius"/>
    </source>
</evidence>
<dbReference type="Pfam" id="PF00560">
    <property type="entry name" value="LRR_1"/>
    <property type="match status" value="7"/>
</dbReference>
<dbReference type="PRINTS" id="PR00019">
    <property type="entry name" value="LEURICHRPT"/>
</dbReference>
<feature type="domain" description="Leucine-rich repeat-containing N-terminal plant-type" evidence="9">
    <location>
        <begin position="62"/>
        <end position="83"/>
    </location>
</feature>
<feature type="transmembrane region" description="Helical" evidence="7">
    <location>
        <begin position="994"/>
        <end position="1018"/>
    </location>
</feature>
<dbReference type="RefSeq" id="XP_040955401.1">
    <property type="nucleotide sequence ID" value="XM_041099467.1"/>
</dbReference>
<comment type="subcellular location">
    <subcellularLocation>
        <location evidence="1">Membrane</location>
    </subcellularLocation>
</comment>
<keyword evidence="4" id="KW-0677">Repeat</keyword>
<evidence type="ECO:0000256" key="6">
    <source>
        <dbReference type="ARBA" id="ARBA00023136"/>
    </source>
</evidence>
<dbReference type="InterPro" id="IPR001611">
    <property type="entry name" value="Leu-rich_rpt"/>
</dbReference>
<evidence type="ECO:0000259" key="9">
    <source>
        <dbReference type="Pfam" id="PF08263"/>
    </source>
</evidence>
<evidence type="ECO:0000256" key="2">
    <source>
        <dbReference type="ARBA" id="ARBA00022614"/>
    </source>
</evidence>
<gene>
    <name evidence="11 12" type="primary">LOC121220185</name>
</gene>
<keyword evidence="10" id="KW-1185">Reference proteome</keyword>
<evidence type="ECO:0000256" key="4">
    <source>
        <dbReference type="ARBA" id="ARBA00022737"/>
    </source>
</evidence>
<evidence type="ECO:0000256" key="3">
    <source>
        <dbReference type="ARBA" id="ARBA00022692"/>
    </source>
</evidence>
<evidence type="ECO:0000313" key="12">
    <source>
        <dbReference type="RefSeq" id="XP_040955401.1"/>
    </source>
</evidence>
<dbReference type="PROSITE" id="PS51450">
    <property type="entry name" value="LRR"/>
    <property type="match status" value="1"/>
</dbReference>
<feature type="signal peptide" evidence="8">
    <location>
        <begin position="1"/>
        <end position="20"/>
    </location>
</feature>
<reference evidence="10" key="1">
    <citation type="journal article" date="2020" name="Nat. Genet.">
        <title>Genomic diversifications of five Gossypium allopolyploid species and their impact on cotton improvement.</title>
        <authorList>
            <person name="Chen Z.J."/>
            <person name="Sreedasyam A."/>
            <person name="Ando A."/>
            <person name="Song Q."/>
            <person name="De Santiago L.M."/>
            <person name="Hulse-Kemp A.M."/>
            <person name="Ding M."/>
            <person name="Ye W."/>
            <person name="Kirkbride R.C."/>
            <person name="Jenkins J."/>
            <person name="Plott C."/>
            <person name="Lovell J."/>
            <person name="Lin Y.M."/>
            <person name="Vaughn R."/>
            <person name="Liu B."/>
            <person name="Simpson S."/>
            <person name="Scheffler B.E."/>
            <person name="Wen L."/>
            <person name="Saski C.A."/>
            <person name="Grover C.E."/>
            <person name="Hu G."/>
            <person name="Conover J.L."/>
            <person name="Carlson J.W."/>
            <person name="Shu S."/>
            <person name="Boston L.B."/>
            <person name="Williams M."/>
            <person name="Peterson D.G."/>
            <person name="McGee K."/>
            <person name="Jones D.C."/>
            <person name="Wendel J.F."/>
            <person name="Stelly D.M."/>
            <person name="Grimwood J."/>
            <person name="Schmutz J."/>
        </authorList>
    </citation>
    <scope>NUCLEOTIDE SEQUENCE [LARGE SCALE GENOMIC DNA]</scope>
    <source>
        <strain evidence="10">cv. TM-1</strain>
    </source>
</reference>
<dbReference type="InterPro" id="IPR051809">
    <property type="entry name" value="Plant_receptor-like_S/T_kinase"/>
</dbReference>
<dbReference type="PANTHER" id="PTHR27008:SF499">
    <property type="entry name" value="OS06G0581500 PROTEIN"/>
    <property type="match status" value="1"/>
</dbReference>
<dbReference type="SMART" id="SM00369">
    <property type="entry name" value="LRR_TYP"/>
    <property type="match status" value="12"/>
</dbReference>
<name>A0ABM3AKM7_GOSHI</name>
<evidence type="ECO:0000256" key="5">
    <source>
        <dbReference type="ARBA" id="ARBA00022989"/>
    </source>
</evidence>
<dbReference type="Gene3D" id="3.80.10.10">
    <property type="entry name" value="Ribonuclease Inhibitor"/>
    <property type="match status" value="4"/>
</dbReference>
<dbReference type="RefSeq" id="XP_040955400.1">
    <property type="nucleotide sequence ID" value="XM_041099466.1"/>
</dbReference>
<evidence type="ECO:0000313" key="10">
    <source>
        <dbReference type="Proteomes" id="UP000818029"/>
    </source>
</evidence>
<dbReference type="Pfam" id="PF08263">
    <property type="entry name" value="LRRNT_2"/>
    <property type="match status" value="1"/>
</dbReference>
<evidence type="ECO:0000256" key="1">
    <source>
        <dbReference type="ARBA" id="ARBA00004370"/>
    </source>
</evidence>
<reference evidence="11 12" key="2">
    <citation type="submission" date="2025-05" db="UniProtKB">
        <authorList>
            <consortium name="RefSeq"/>
        </authorList>
    </citation>
    <scope>IDENTIFICATION</scope>
</reference>
<feature type="chain" id="PRO_5045024148" evidence="8">
    <location>
        <begin position="21"/>
        <end position="1050"/>
    </location>
</feature>
<evidence type="ECO:0000313" key="11">
    <source>
        <dbReference type="RefSeq" id="XP_040955400.1"/>
    </source>
</evidence>
<evidence type="ECO:0000256" key="8">
    <source>
        <dbReference type="SAM" id="SignalP"/>
    </source>
</evidence>
<keyword evidence="3 7" id="KW-0812">Transmembrane</keyword>
<keyword evidence="5 7" id="KW-1133">Transmembrane helix</keyword>
<dbReference type="PANTHER" id="PTHR27008">
    <property type="entry name" value="OS04G0122200 PROTEIN"/>
    <property type="match status" value="1"/>
</dbReference>
<dbReference type="Pfam" id="PF13516">
    <property type="entry name" value="LRR_6"/>
    <property type="match status" value="1"/>
</dbReference>
<accession>A0ABM3AKM7</accession>
<dbReference type="Pfam" id="PF13855">
    <property type="entry name" value="LRR_8"/>
    <property type="match status" value="3"/>
</dbReference>
<dbReference type="SUPFAM" id="SSF52058">
    <property type="entry name" value="L domain-like"/>
    <property type="match status" value="2"/>
</dbReference>
<dbReference type="InterPro" id="IPR032675">
    <property type="entry name" value="LRR_dom_sf"/>
</dbReference>